<dbReference type="InterPro" id="IPR046346">
    <property type="entry name" value="Aminoacid_DH-like_N_sf"/>
</dbReference>
<reference evidence="2" key="1">
    <citation type="journal article" date="2023" name="Mol. Plant Microbe Interact.">
        <title>Elucidating the Obligate Nature and Biological Capacity of an Invasive Fungal Corn Pathogen.</title>
        <authorList>
            <person name="MacCready J.S."/>
            <person name="Roggenkamp E.M."/>
            <person name="Gdanetz K."/>
            <person name="Chilvers M.I."/>
        </authorList>
    </citation>
    <scope>NUCLEOTIDE SEQUENCE</scope>
    <source>
        <strain evidence="2">PM02</strain>
    </source>
</reference>
<dbReference type="GO" id="GO:0019632">
    <property type="term" value="P:shikimate metabolic process"/>
    <property type="evidence" value="ECO:0007669"/>
    <property type="project" value="TreeGrafter"/>
</dbReference>
<dbReference type="InterPro" id="IPR013708">
    <property type="entry name" value="Shikimate_DH-bd_N"/>
</dbReference>
<dbReference type="SUPFAM" id="SSF53223">
    <property type="entry name" value="Aminoacid dehydrogenase-like, N-terminal domain"/>
    <property type="match status" value="1"/>
</dbReference>
<dbReference type="Gene3D" id="3.40.50.720">
    <property type="entry name" value="NAD(P)-binding Rossmann-like Domain"/>
    <property type="match status" value="1"/>
</dbReference>
<dbReference type="GO" id="GO:0009423">
    <property type="term" value="P:chorismate biosynthetic process"/>
    <property type="evidence" value="ECO:0007669"/>
    <property type="project" value="TreeGrafter"/>
</dbReference>
<dbReference type="Proteomes" id="UP001217918">
    <property type="component" value="Unassembled WGS sequence"/>
</dbReference>
<dbReference type="InterPro" id="IPR036291">
    <property type="entry name" value="NAD(P)-bd_dom_sf"/>
</dbReference>
<dbReference type="Pfam" id="PF08501">
    <property type="entry name" value="Shikimate_dh_N"/>
    <property type="match status" value="1"/>
</dbReference>
<dbReference type="SUPFAM" id="SSF51735">
    <property type="entry name" value="NAD(P)-binding Rossmann-fold domains"/>
    <property type="match status" value="1"/>
</dbReference>
<name>A0AAD9MEX2_9PEZI</name>
<accession>A0AAD9MEX2</accession>
<keyword evidence="3" id="KW-1185">Reference proteome</keyword>
<dbReference type="PANTHER" id="PTHR21089">
    <property type="entry name" value="SHIKIMATE DEHYDROGENASE"/>
    <property type="match status" value="1"/>
</dbReference>
<dbReference type="InterPro" id="IPR022893">
    <property type="entry name" value="Shikimate_DH_fam"/>
</dbReference>
<dbReference type="GO" id="GO:0004764">
    <property type="term" value="F:shikimate 3-dehydrogenase (NADP+) activity"/>
    <property type="evidence" value="ECO:0007669"/>
    <property type="project" value="InterPro"/>
</dbReference>
<dbReference type="Gene3D" id="3.40.50.10860">
    <property type="entry name" value="Leucine Dehydrogenase, chain A, domain 1"/>
    <property type="match status" value="1"/>
</dbReference>
<proteinExistence type="predicted"/>
<feature type="domain" description="Shikimate dehydrogenase substrate binding N-terminal" evidence="1">
    <location>
        <begin position="32"/>
        <end position="112"/>
    </location>
</feature>
<sequence>MAAPIPQRDDDDSDEPSPLEAHIQRVDRFGLLFGEKLAASMSPLLHNVVYRSLHLQWEQLRLDSNNMDLFLRLMRHPKFYGASVTMPHKVAIMPHLDELEPSCRDVGACNTVFLRAPADPARPGARPRLCGANTDVVGVREAFLQNVAAPARAFEGRPALVVGGGGAARSAVYALRTWLRARAIYLVNRDAAEVDAVVAACAARGFGRGLVPVRDLAQARALEGPGAVVACIPDLPPRTEEEKLARSITLAMLRKPHKGAMLEMCYNPSPHTELGALAEAEGWQVILGTEALIWQGVEQDKHWTGREVHELPIRKVQETIAARVMQHSKL</sequence>
<dbReference type="EMBL" id="JAQQPM010000005">
    <property type="protein sequence ID" value="KAK2071418.1"/>
    <property type="molecule type" value="Genomic_DNA"/>
</dbReference>
<evidence type="ECO:0000259" key="1">
    <source>
        <dbReference type="Pfam" id="PF08501"/>
    </source>
</evidence>
<gene>
    <name evidence="2" type="ORF">P8C59_005846</name>
</gene>
<comment type="caution">
    <text evidence="2">The sequence shown here is derived from an EMBL/GenBank/DDBJ whole genome shotgun (WGS) entry which is preliminary data.</text>
</comment>
<organism evidence="2 3">
    <name type="scientific">Phyllachora maydis</name>
    <dbReference type="NCBI Taxonomy" id="1825666"/>
    <lineage>
        <taxon>Eukaryota</taxon>
        <taxon>Fungi</taxon>
        <taxon>Dikarya</taxon>
        <taxon>Ascomycota</taxon>
        <taxon>Pezizomycotina</taxon>
        <taxon>Sordariomycetes</taxon>
        <taxon>Sordariomycetidae</taxon>
        <taxon>Phyllachorales</taxon>
        <taxon>Phyllachoraceae</taxon>
        <taxon>Phyllachora</taxon>
    </lineage>
</organism>
<dbReference type="AlphaFoldDB" id="A0AAD9MEX2"/>
<dbReference type="PANTHER" id="PTHR21089:SF1">
    <property type="entry name" value="BIFUNCTIONAL 3-DEHYDROQUINATE DEHYDRATASE_SHIKIMATE DEHYDROGENASE, CHLOROPLASTIC"/>
    <property type="match status" value="1"/>
</dbReference>
<protein>
    <recommendedName>
        <fullName evidence="1">Shikimate dehydrogenase substrate binding N-terminal domain-containing protein</fullName>
    </recommendedName>
</protein>
<evidence type="ECO:0000313" key="2">
    <source>
        <dbReference type="EMBL" id="KAK2071418.1"/>
    </source>
</evidence>
<evidence type="ECO:0000313" key="3">
    <source>
        <dbReference type="Proteomes" id="UP001217918"/>
    </source>
</evidence>